<evidence type="ECO:0000259" key="2">
    <source>
        <dbReference type="Pfam" id="PF07859"/>
    </source>
</evidence>
<protein>
    <submittedName>
        <fullName evidence="3">Alpha/beta hydrolase</fullName>
    </submittedName>
</protein>
<feature type="domain" description="Alpha/beta hydrolase fold-3" evidence="2">
    <location>
        <begin position="65"/>
        <end position="145"/>
    </location>
</feature>
<organism evidence="3 4">
    <name type="scientific">Falsiroseomonas algicola</name>
    <dbReference type="NCBI Taxonomy" id="2716930"/>
    <lineage>
        <taxon>Bacteria</taxon>
        <taxon>Pseudomonadati</taxon>
        <taxon>Pseudomonadota</taxon>
        <taxon>Alphaproteobacteria</taxon>
        <taxon>Acetobacterales</taxon>
        <taxon>Roseomonadaceae</taxon>
        <taxon>Falsiroseomonas</taxon>
    </lineage>
</organism>
<name>A0A6M1LFB5_9PROT</name>
<dbReference type="GO" id="GO:0016787">
    <property type="term" value="F:hydrolase activity"/>
    <property type="evidence" value="ECO:0007669"/>
    <property type="project" value="UniProtKB-KW"/>
</dbReference>
<dbReference type="InterPro" id="IPR013094">
    <property type="entry name" value="AB_hydrolase_3"/>
</dbReference>
<evidence type="ECO:0000313" key="3">
    <source>
        <dbReference type="EMBL" id="NGM18759.1"/>
    </source>
</evidence>
<dbReference type="PANTHER" id="PTHR48081">
    <property type="entry name" value="AB HYDROLASE SUPERFAMILY PROTEIN C4A8.06C"/>
    <property type="match status" value="1"/>
</dbReference>
<evidence type="ECO:0000313" key="4">
    <source>
        <dbReference type="Proteomes" id="UP000475385"/>
    </source>
</evidence>
<dbReference type="Pfam" id="PF07859">
    <property type="entry name" value="Abhydrolase_3"/>
    <property type="match status" value="1"/>
</dbReference>
<gene>
    <name evidence="3" type="ORF">G3576_01955</name>
</gene>
<evidence type="ECO:0000256" key="1">
    <source>
        <dbReference type="ARBA" id="ARBA00022801"/>
    </source>
</evidence>
<keyword evidence="4" id="KW-1185">Reference proteome</keyword>
<dbReference type="PANTHER" id="PTHR48081:SF33">
    <property type="entry name" value="KYNURENINE FORMAMIDASE"/>
    <property type="match status" value="1"/>
</dbReference>
<dbReference type="Gene3D" id="3.40.50.1820">
    <property type="entry name" value="alpha/beta hydrolase"/>
    <property type="match status" value="1"/>
</dbReference>
<dbReference type="Proteomes" id="UP000475385">
    <property type="component" value="Unassembled WGS sequence"/>
</dbReference>
<keyword evidence="1 3" id="KW-0378">Hydrolase</keyword>
<dbReference type="InterPro" id="IPR029058">
    <property type="entry name" value="AB_hydrolase_fold"/>
</dbReference>
<dbReference type="EMBL" id="JAAIKB010000001">
    <property type="protein sequence ID" value="NGM18759.1"/>
    <property type="molecule type" value="Genomic_DNA"/>
</dbReference>
<reference evidence="3 4" key="1">
    <citation type="submission" date="2020-02" db="EMBL/GenBank/DDBJ databases">
        <authorList>
            <person name="Kim H.M."/>
            <person name="Jeon C.O."/>
        </authorList>
    </citation>
    <scope>NUCLEOTIDE SEQUENCE [LARGE SCALE GENOMIC DNA]</scope>
    <source>
        <strain evidence="3 4">PeD5</strain>
    </source>
</reference>
<dbReference type="AlphaFoldDB" id="A0A6M1LFB5"/>
<dbReference type="InterPro" id="IPR050300">
    <property type="entry name" value="GDXG_lipolytic_enzyme"/>
</dbReference>
<dbReference type="SUPFAM" id="SSF53474">
    <property type="entry name" value="alpha/beta-Hydrolases"/>
    <property type="match status" value="1"/>
</dbReference>
<proteinExistence type="predicted"/>
<dbReference type="RefSeq" id="WP_164692637.1">
    <property type="nucleotide sequence ID" value="NZ_JAAIKB010000001.1"/>
</dbReference>
<accession>A0A6M1LFB5</accession>
<comment type="caution">
    <text evidence="3">The sequence shown here is derived from an EMBL/GenBank/DDBJ whole genome shotgun (WGS) entry which is preliminary data.</text>
</comment>
<sequence length="268" mass="28461">MDLEAEYNNRARVPEHPAVMQGWQRDAAAWREACPRAELGLTYGAGEREKLDLFWPEGEAVAMAVFIHGGYWMALGREWVSHCARGLNGHGIAVAVPSYDLAPGVSVSAIVAQMRAACAFLHRRHGRHLMVTGHSAGGQLAAMMLATDWPALDAALPADLVAAALPISGVFELEPLLPTSIGAALRISAEEARAVSPRFLPKPAGTIHCVVGGEESPEYLRQTRDMAAAWGGTAEALPGLNHFTVIAPLADPGSALVEHAKRLACGAR</sequence>
<reference evidence="3 4" key="2">
    <citation type="submission" date="2020-03" db="EMBL/GenBank/DDBJ databases">
        <title>Roseomonas stagni sp. nov., isolated from pond water in Japan.</title>
        <authorList>
            <person name="Furuhata K."/>
            <person name="Miyamoto H."/>
            <person name="Goto K."/>
        </authorList>
    </citation>
    <scope>NUCLEOTIDE SEQUENCE [LARGE SCALE GENOMIC DNA]</scope>
    <source>
        <strain evidence="3 4">PeD5</strain>
    </source>
</reference>